<feature type="compositionally biased region" description="Pro residues" evidence="1">
    <location>
        <begin position="98"/>
        <end position="110"/>
    </location>
</feature>
<protein>
    <submittedName>
        <fullName evidence="2">Hmg-i hmg-dna-binding protein</fullName>
    </submittedName>
</protein>
<dbReference type="PANTHER" id="PTHR28122:SF1">
    <property type="entry name" value="E3 UBIQUITIN-PROTEIN LIGASE SUBSTRATE RECEPTOR MMS22"/>
    <property type="match status" value="1"/>
</dbReference>
<dbReference type="GO" id="GO:0005634">
    <property type="term" value="C:nucleus"/>
    <property type="evidence" value="ECO:0007669"/>
    <property type="project" value="InterPro"/>
</dbReference>
<feature type="compositionally biased region" description="Low complexity" evidence="1">
    <location>
        <begin position="215"/>
        <end position="237"/>
    </location>
</feature>
<feature type="region of interest" description="Disordered" evidence="1">
    <location>
        <begin position="921"/>
        <end position="1042"/>
    </location>
</feature>
<feature type="region of interest" description="Disordered" evidence="1">
    <location>
        <begin position="1"/>
        <end position="293"/>
    </location>
</feature>
<feature type="compositionally biased region" description="Polar residues" evidence="1">
    <location>
        <begin position="193"/>
        <end position="207"/>
    </location>
</feature>
<dbReference type="STRING" id="1262450.S3C6G4"/>
<gene>
    <name evidence="2" type="ORF">F503_08127</name>
</gene>
<feature type="compositionally biased region" description="Low complexity" evidence="1">
    <location>
        <begin position="412"/>
        <end position="422"/>
    </location>
</feature>
<dbReference type="GO" id="GO:0003677">
    <property type="term" value="F:DNA binding"/>
    <property type="evidence" value="ECO:0007669"/>
    <property type="project" value="UniProtKB-KW"/>
</dbReference>
<dbReference type="GO" id="GO:0035361">
    <property type="term" value="C:Cul8-RING ubiquitin ligase complex"/>
    <property type="evidence" value="ECO:0007669"/>
    <property type="project" value="TreeGrafter"/>
</dbReference>
<dbReference type="EMBL" id="KE148151">
    <property type="protein sequence ID" value="EPE07476.1"/>
    <property type="molecule type" value="Genomic_DNA"/>
</dbReference>
<name>S3C6G4_OPHP1</name>
<dbReference type="Pfam" id="PF09462">
    <property type="entry name" value="Mus7"/>
    <property type="match status" value="1"/>
</dbReference>
<reference evidence="2 3" key="1">
    <citation type="journal article" date="2013" name="BMC Genomics">
        <title>The genome and transcriptome of the pine saprophyte Ophiostoma piceae, and a comparison with the bark beetle-associated pine pathogen Grosmannia clavigera.</title>
        <authorList>
            <person name="Haridas S."/>
            <person name="Wang Y."/>
            <person name="Lim L."/>
            <person name="Massoumi Alamouti S."/>
            <person name="Jackman S."/>
            <person name="Docking R."/>
            <person name="Robertson G."/>
            <person name="Birol I."/>
            <person name="Bohlmann J."/>
            <person name="Breuil C."/>
        </authorList>
    </citation>
    <scope>NUCLEOTIDE SEQUENCE [LARGE SCALE GENOMIC DNA]</scope>
    <source>
        <strain evidence="2 3">UAMH 11346</strain>
    </source>
</reference>
<feature type="compositionally biased region" description="Polar residues" evidence="1">
    <location>
        <begin position="759"/>
        <end position="775"/>
    </location>
</feature>
<feature type="region of interest" description="Disordered" evidence="1">
    <location>
        <begin position="389"/>
        <end position="452"/>
    </location>
</feature>
<feature type="compositionally biased region" description="Low complexity" evidence="1">
    <location>
        <begin position="664"/>
        <end position="686"/>
    </location>
</feature>
<sequence>MGKDWQLLGEVPDSDDDDDGLDSQDSLADIPVQQQDLFFGDLSDHDDDTVLPEAQAVPSPAYPAGKLGTDRPPQHILSVVLSPRLPSNPDATPAGLPASPPPRPGTPPPALTQESSSLSSLPAGFDDDDEIDLVDDGLPVEDDKQHSQPRSPAAADIHHDSSHGTEERQETAIEKETPTPMQSRPSSPILPPSQKSHTSHTSYTPQLVQRPHTAQTSQLPRPRTPQPSQTPRQTPQPEASENIADPFSFSPTSSLSSLSRSPSPMLPEPAPAAAPAPVPASTHASSGHRVSSPPFVFPVIPDSPQAFRLGFVRSLRPRKPIQQHPYLLENAQYAHAMKRHGMKPVRTEYNSATRKQPTTATEEDSQEQYSEQNTQLRAEQDVLSDPAFINDDLYDFPSSPPARGSGVDRPELPSLSPSTSTPAHRLLFPTSSQGGADVGTDDTSMAEEDDFPNPATYFQERRKRQLFGNRASSSKSSKRQATPPTSSAAKRARLLDAALQSGTHPSATTPARAKWIPVPFSSSPDPLPRPSGRMRVIRSSSPPIPSPPPPPQRESYMITDDMSEAESEAGEPAEEEAAAENDADTVRKNSRRIKGVLPASWLRLDQQKTARVSNDRVPPTQRRPGPQADSTPRRGVALPRQGASSTSFATLASIFDESDDENETTVSTNNSNNNKNDNSNNNDNDNAQSQRSRPRIAMADLWSEETDADDSFPVYHQIVNDEDIGSVMEADVIDRMEAGPSRSRTLNTGARSQPRHLTRNPSFASSLGSTPNQKTRQPKIDRMFDRTAASSIAHKSRKSLNKRPSGQAGGASAKPSSTSSKPRSSGHKSASGPSKSTRVRRPRAPSTPPLLSILDFVEPHSSAASGPQRMRQPDFIRVAARTARKSHTLGKASPSRKVINLGSRSDNVDALSVLQDWRANKIQPRIPNPPRLNQPRRRAAQSGSSGRSGRPAPHHSPLHEISANLPRQPSSLKEVVSTQPAISLARPESEVRPAATSSTQAAPKRPAKTQYVNSIQQPRLSAPRRSVSNTTSRPGQAGPAMRPAQLETAARSRKQGTAGFVAKKKALDEMYRQRRKEAAIRPSVHLEQFIDDQASNYGSVDAMEIDDFGADEARPVEEQPPVARSENTVSTKNTARPEVAERLRFRKRYNPQAVDTSAPRFVHALDPLPVNIGPATVDLEAETTAVEAESDKLRGLGPYGSQYSQHFDFFPLDSGVFFHKSTVLGSGRLSAALGIHLTPEVPAITPVLSFQLDERTLSWSTWNDVSSSELGIVMDWLADSLFASSVPASPLGPKTHTLVNFILDFIQTTICTPATSPDTRKDFIVRSMEVVSSFIKRFESASILQQTAEPAAVSNSHLASLTGTVAFMSWLLRICRDTIECKVYSFQVEDMLTKVAKVSARALLKRGLEDVRSSYNDLQRPSLRDRGIRRDLQALCSWVVLIKALEHARVPRGGFWDITYWAMYGNSKDRGAAIHTTTDASRLEQLWEGMFTLLPLTEFDSAGMMQAGIRQSMPVDGWDLPKKVLDRVFQVYKSNPHQSPSFNAYCRALVGRCHYLVQEWGWRSCKTVIGTIFDFYGSQDFAHLRNEEVYSSPRFLEELSSGSPSLAIEPEDKCFHIFIKMLGLVILELKRLGLAKEMTNLVARILPNHDRQYLKEMDVHQHDLAALRNHHDLLCTLYWAASSDIRPPIHQIEKLVEPANSHKEACLINIRAWNQLARFVIATNEGYGVYRGFVVWMRNIFNSMLEQYLSAESDMHRQFQNLSKSMMQGIGPEMVKAMAAANQAAAMDVLQVCAVASFDVLQHAKTLGVATYCLSTDQLDSIFTKLDLPSSKCSNWAIFQTALDVLDHYMDRIDAVMDAQYASLNSSMDFGEFGDGTGSSTAVPDPAEADEAVLLLDHSVAKGLFRLINTITHMSWEDLPQSVAAVRVLCTEKSLAIAARLASRFVHAGMYNLSKFFGNGGGSDSYFVFERLPHAPGLVQRKFLPLFVSGLVGHNVFDLKDLGGTNMLEQWLLAIVKPERFLGYENRLARVLQQHNLPYLRRANIPSNVQAAPSYDTNRAYFACAMVSMRQQLREGDDSMGSSGVAGGAAARRQQLRSDFARALRLVMQQIKDDLRFLSRSASTSMASTASTTSTGAHEQYVLFVREIVALMRSHGGDICTLDDFFYSQSVEYAPSPEDPQLRAASIVTYGLRLGEGETTAAPQLFYYLHNSFNIALANGDLAQECRLLERSMDDNSSILKFMLERMLPAILRVSMSSSQGSSAGVVGTVGTVGTACWPLLDVYCSAVEQFLTRSILPKAMDDDVLVGAVASLFEDVVQLLGHAFGGMSSEQEHAAAEVKVRVRTMAQLAALANVLQPLVMVCVCLPACPETTRARLSASIASLYELVEVYGDRRASQGELLSAILNGRSARSTPPAPLAAADRSPQVAQFTASIAKHVKENWVVGDDGSINAKRTQGRAAGASTSAHGHVPFSWSMDELVEELQRQLGLWTLTPAHMRFPEPGSRRRLFPGRERVQRVPRTGLYADLGLLQGI</sequence>
<feature type="compositionally biased region" description="Pro residues" evidence="1">
    <location>
        <begin position="542"/>
        <end position="552"/>
    </location>
</feature>
<dbReference type="GO" id="GO:0031297">
    <property type="term" value="P:replication fork processing"/>
    <property type="evidence" value="ECO:0007669"/>
    <property type="project" value="InterPro"/>
</dbReference>
<feature type="region of interest" description="Disordered" evidence="1">
    <location>
        <begin position="344"/>
        <end position="375"/>
    </location>
</feature>
<feature type="compositionally biased region" description="Low complexity" evidence="1">
    <location>
        <begin position="810"/>
        <end position="831"/>
    </location>
</feature>
<feature type="compositionally biased region" description="Low complexity" evidence="1">
    <location>
        <begin position="246"/>
        <end position="263"/>
    </location>
</feature>
<feature type="compositionally biased region" description="Polar residues" evidence="1">
    <location>
        <begin position="348"/>
        <end position="360"/>
    </location>
</feature>
<feature type="region of interest" description="Disordered" evidence="1">
    <location>
        <begin position="737"/>
        <end position="852"/>
    </location>
</feature>
<keyword evidence="3" id="KW-1185">Reference proteome</keyword>
<feature type="compositionally biased region" description="Pro residues" evidence="1">
    <location>
        <begin position="264"/>
        <end position="278"/>
    </location>
</feature>
<feature type="compositionally biased region" description="Low complexity" evidence="1">
    <location>
        <begin position="940"/>
        <end position="951"/>
    </location>
</feature>
<feature type="compositionally biased region" description="Acidic residues" evidence="1">
    <location>
        <begin position="12"/>
        <end position="22"/>
    </location>
</feature>
<dbReference type="PANTHER" id="PTHR28122">
    <property type="entry name" value="E3 UBIQUITIN-PROTEIN LIGASE SUBSTRATE RECEPTOR MMS22"/>
    <property type="match status" value="1"/>
</dbReference>
<dbReference type="eggNOG" id="ENOG502QSDS">
    <property type="taxonomic scope" value="Eukaryota"/>
</dbReference>
<evidence type="ECO:0000313" key="3">
    <source>
        <dbReference type="Proteomes" id="UP000016923"/>
    </source>
</evidence>
<accession>S3C6G4</accession>
<feature type="compositionally biased region" description="Acidic residues" evidence="1">
    <location>
        <begin position="561"/>
        <end position="583"/>
    </location>
</feature>
<feature type="compositionally biased region" description="Polar residues" evidence="1">
    <location>
        <begin position="742"/>
        <end position="751"/>
    </location>
</feature>
<keyword evidence="2" id="KW-0238">DNA-binding</keyword>
<dbReference type="HOGENOM" id="CLU_000374_1_0_1"/>
<dbReference type="GO" id="GO:0000724">
    <property type="term" value="P:double-strand break repair via homologous recombination"/>
    <property type="evidence" value="ECO:0007669"/>
    <property type="project" value="TreeGrafter"/>
</dbReference>
<feature type="compositionally biased region" description="Polar residues" evidence="1">
    <location>
        <begin position="1010"/>
        <end position="1019"/>
    </location>
</feature>
<feature type="compositionally biased region" description="Basic and acidic residues" evidence="1">
    <location>
        <begin position="156"/>
        <end position="177"/>
    </location>
</feature>
<organism evidence="2 3">
    <name type="scientific">Ophiostoma piceae (strain UAMH 11346)</name>
    <name type="common">Sap stain fungus</name>
    <dbReference type="NCBI Taxonomy" id="1262450"/>
    <lineage>
        <taxon>Eukaryota</taxon>
        <taxon>Fungi</taxon>
        <taxon>Dikarya</taxon>
        <taxon>Ascomycota</taxon>
        <taxon>Pezizomycotina</taxon>
        <taxon>Sordariomycetes</taxon>
        <taxon>Sordariomycetidae</taxon>
        <taxon>Ophiostomatales</taxon>
        <taxon>Ophiostomataceae</taxon>
        <taxon>Ophiostoma</taxon>
    </lineage>
</organism>
<dbReference type="VEuPathDB" id="FungiDB:F503_08127"/>
<dbReference type="OMA" id="DNRIDYM"/>
<feature type="compositionally biased region" description="Polar residues" evidence="1">
    <location>
        <begin position="965"/>
        <end position="981"/>
    </location>
</feature>
<proteinExistence type="predicted"/>
<evidence type="ECO:0000256" key="1">
    <source>
        <dbReference type="SAM" id="MobiDB-lite"/>
    </source>
</evidence>
<feature type="compositionally biased region" description="Low complexity" evidence="1">
    <location>
        <begin position="279"/>
        <end position="293"/>
    </location>
</feature>
<dbReference type="Proteomes" id="UP000016923">
    <property type="component" value="Unassembled WGS sequence"/>
</dbReference>
<evidence type="ECO:0000313" key="2">
    <source>
        <dbReference type="EMBL" id="EPE07476.1"/>
    </source>
</evidence>
<feature type="compositionally biased region" description="Acidic residues" evidence="1">
    <location>
        <begin position="125"/>
        <end position="140"/>
    </location>
</feature>
<feature type="region of interest" description="Disordered" evidence="1">
    <location>
        <begin position="501"/>
        <end position="693"/>
    </location>
</feature>
<dbReference type="OrthoDB" id="2386201at2759"/>
<feature type="region of interest" description="Disordered" evidence="1">
    <location>
        <begin position="467"/>
        <end position="489"/>
    </location>
</feature>
<dbReference type="InterPro" id="IPR019021">
    <property type="entry name" value="Mms22"/>
</dbReference>